<dbReference type="InterPro" id="IPR003593">
    <property type="entry name" value="AAA+_ATPase"/>
</dbReference>
<dbReference type="InterPro" id="IPR025943">
    <property type="entry name" value="Sigma_54_int_dom_ATP-bd_2"/>
</dbReference>
<dbReference type="InterPro" id="IPR011608">
    <property type="entry name" value="PRD"/>
</dbReference>
<dbReference type="Gene3D" id="1.10.1790.10">
    <property type="entry name" value="PRD domain"/>
    <property type="match status" value="2"/>
</dbReference>
<feature type="domain" description="PRD" evidence="7">
    <location>
        <begin position="779"/>
        <end position="884"/>
    </location>
</feature>
<dbReference type="AlphaFoldDB" id="A0A0B5QTR2"/>
<dbReference type="GO" id="GO:0006355">
    <property type="term" value="P:regulation of DNA-templated transcription"/>
    <property type="evidence" value="ECO:0007669"/>
    <property type="project" value="InterPro"/>
</dbReference>
<evidence type="ECO:0000313" key="9">
    <source>
        <dbReference type="Proteomes" id="UP000031866"/>
    </source>
</evidence>
<dbReference type="EMBL" id="CP010086">
    <property type="protein sequence ID" value="AJH01657.1"/>
    <property type="molecule type" value="Genomic_DNA"/>
</dbReference>
<dbReference type="SUPFAM" id="SSF63520">
    <property type="entry name" value="PTS-regulatory domain, PRD"/>
    <property type="match status" value="2"/>
</dbReference>
<evidence type="ECO:0000256" key="4">
    <source>
        <dbReference type="ARBA" id="ARBA00022840"/>
    </source>
</evidence>
<dbReference type="GO" id="GO:0005524">
    <property type="term" value="F:ATP binding"/>
    <property type="evidence" value="ECO:0007669"/>
    <property type="project" value="UniProtKB-KW"/>
</dbReference>
<dbReference type="InterPro" id="IPR002078">
    <property type="entry name" value="Sigma_54_int"/>
</dbReference>
<evidence type="ECO:0000259" key="6">
    <source>
        <dbReference type="PROSITE" id="PS51096"/>
    </source>
</evidence>
<dbReference type="SUPFAM" id="SSF52540">
    <property type="entry name" value="P-loop containing nucleoside triphosphate hydrolases"/>
    <property type="match status" value="1"/>
</dbReference>
<feature type="domain" description="PTS EIIA type-4" evidence="6">
    <location>
        <begin position="621"/>
        <end position="748"/>
    </location>
</feature>
<dbReference type="PROSITE" id="PS00676">
    <property type="entry name" value="SIGMA54_INTERACT_2"/>
    <property type="match status" value="1"/>
</dbReference>
<dbReference type="PROSITE" id="PS50045">
    <property type="entry name" value="SIGMA54_INTERACT_4"/>
    <property type="match status" value="1"/>
</dbReference>
<protein>
    <submittedName>
        <fullName evidence="8">Transcriptional regulator</fullName>
    </submittedName>
</protein>
<dbReference type="Pfam" id="PF00874">
    <property type="entry name" value="PRD"/>
    <property type="match status" value="2"/>
</dbReference>
<dbReference type="GO" id="GO:0016301">
    <property type="term" value="F:kinase activity"/>
    <property type="evidence" value="ECO:0007669"/>
    <property type="project" value="UniProtKB-KW"/>
</dbReference>
<proteinExistence type="predicted"/>
<dbReference type="InterPro" id="IPR027417">
    <property type="entry name" value="P-loop_NTPase"/>
</dbReference>
<feature type="domain" description="Sigma-54 factor interaction" evidence="5">
    <location>
        <begin position="147"/>
        <end position="381"/>
    </location>
</feature>
<evidence type="ECO:0000313" key="8">
    <source>
        <dbReference type="EMBL" id="AJH01657.1"/>
    </source>
</evidence>
<evidence type="ECO:0000259" key="5">
    <source>
        <dbReference type="PROSITE" id="PS50045"/>
    </source>
</evidence>
<dbReference type="SMART" id="SM00382">
    <property type="entry name" value="AAA"/>
    <property type="match status" value="1"/>
</dbReference>
<dbReference type="InterPro" id="IPR004701">
    <property type="entry name" value="PTS_EIIA_man-typ"/>
</dbReference>
<organism evidence="8 9">
    <name type="scientific">Clostridium beijerinckii</name>
    <name type="common">Clostridium MP</name>
    <dbReference type="NCBI Taxonomy" id="1520"/>
    <lineage>
        <taxon>Bacteria</taxon>
        <taxon>Bacillati</taxon>
        <taxon>Bacillota</taxon>
        <taxon>Clostridia</taxon>
        <taxon>Eubacteriales</taxon>
        <taxon>Clostridiaceae</taxon>
        <taxon>Clostridium</taxon>
    </lineage>
</organism>
<reference evidence="9" key="1">
    <citation type="submission" date="2014-12" db="EMBL/GenBank/DDBJ databases">
        <title>Genome sequence of Clostridium beijerinckii strain 59B.</title>
        <authorList>
            <person name="Little G.T."/>
            <person name="Minton N.P."/>
        </authorList>
    </citation>
    <scope>NUCLEOTIDE SEQUENCE [LARGE SCALE GENOMIC DNA]</scope>
    <source>
        <strain evidence="9">59B</strain>
    </source>
</reference>
<dbReference type="InterPro" id="IPR036634">
    <property type="entry name" value="PRD_sf"/>
</dbReference>
<keyword evidence="1" id="KW-0808">Transferase</keyword>
<dbReference type="PROSITE" id="PS51096">
    <property type="entry name" value="PTS_EIIA_TYPE_4"/>
    <property type="match status" value="1"/>
</dbReference>
<dbReference type="Pfam" id="PF03610">
    <property type="entry name" value="EIIA-man"/>
    <property type="match status" value="1"/>
</dbReference>
<dbReference type="PROSITE" id="PS51372">
    <property type="entry name" value="PRD_2"/>
    <property type="match status" value="2"/>
</dbReference>
<evidence type="ECO:0000256" key="1">
    <source>
        <dbReference type="ARBA" id="ARBA00022679"/>
    </source>
</evidence>
<dbReference type="Pfam" id="PF00158">
    <property type="entry name" value="Sigma54_activat"/>
    <property type="match status" value="1"/>
</dbReference>
<feature type="domain" description="PRD" evidence="7">
    <location>
        <begin position="515"/>
        <end position="620"/>
    </location>
</feature>
<dbReference type="PANTHER" id="PTHR32071:SF38">
    <property type="entry name" value="PSP OPERON TRANSCRIPTIONAL ACTIVATOR"/>
    <property type="match status" value="1"/>
</dbReference>
<dbReference type="RefSeq" id="WP_041900130.1">
    <property type="nucleotide sequence ID" value="NZ_CP010086.2"/>
</dbReference>
<evidence type="ECO:0000256" key="2">
    <source>
        <dbReference type="ARBA" id="ARBA00022741"/>
    </source>
</evidence>
<evidence type="ECO:0000259" key="7">
    <source>
        <dbReference type="PROSITE" id="PS51372"/>
    </source>
</evidence>
<dbReference type="Gene3D" id="3.40.50.300">
    <property type="entry name" value="P-loop containing nucleotide triphosphate hydrolases"/>
    <property type="match status" value="1"/>
</dbReference>
<keyword evidence="2" id="KW-0547">Nucleotide-binding</keyword>
<dbReference type="SUPFAM" id="SSF53062">
    <property type="entry name" value="PTS system fructose IIA component-like"/>
    <property type="match status" value="1"/>
</dbReference>
<dbReference type="GO" id="GO:0016020">
    <property type="term" value="C:membrane"/>
    <property type="evidence" value="ECO:0007669"/>
    <property type="project" value="InterPro"/>
</dbReference>
<dbReference type="InterPro" id="IPR033887">
    <property type="entry name" value="PTS_IIA_man"/>
</dbReference>
<dbReference type="GO" id="GO:0009401">
    <property type="term" value="P:phosphoenolpyruvate-dependent sugar phosphotransferase system"/>
    <property type="evidence" value="ECO:0007669"/>
    <property type="project" value="InterPro"/>
</dbReference>
<accession>A0A0B5QTR2</accession>
<dbReference type="CDD" id="cd00006">
    <property type="entry name" value="PTS_IIA_man"/>
    <property type="match status" value="1"/>
</dbReference>
<dbReference type="PANTHER" id="PTHR32071">
    <property type="entry name" value="TRANSCRIPTIONAL REGULATORY PROTEIN"/>
    <property type="match status" value="1"/>
</dbReference>
<dbReference type="Proteomes" id="UP000031866">
    <property type="component" value="Chromosome"/>
</dbReference>
<dbReference type="InterPro" id="IPR036662">
    <property type="entry name" value="PTS_EIIA_man-typ_sf"/>
</dbReference>
<gene>
    <name evidence="8" type="ORF">LF65_05132</name>
</gene>
<keyword evidence="3" id="KW-0418">Kinase</keyword>
<evidence type="ECO:0000256" key="3">
    <source>
        <dbReference type="ARBA" id="ARBA00022777"/>
    </source>
</evidence>
<dbReference type="OrthoDB" id="9765164at2"/>
<dbReference type="KEGG" id="cbei:LF65_05132"/>
<dbReference type="CDD" id="cd00009">
    <property type="entry name" value="AAA"/>
    <property type="match status" value="1"/>
</dbReference>
<keyword evidence="4" id="KW-0067">ATP-binding</keyword>
<dbReference type="STRING" id="1520.LF65_05132"/>
<sequence length="885" mass="101094">MIIESENNKLSRKDRVYKKLKQLTEEVTFNNNLIERVGFEASYIAEKLHISRNNVSKELNCLVNEGRAVKVLGKPVLYLDKDYIESTYKIKINESIIKEYNFFREIINKELNLESENKSKVVNNEKYQAINNLANNKNKSNDIFENIIGSKDSLKTQIKQAKAAILYPPNGLHTLLIGPTGAGKTTFAEVMYRYAINAGILKANTPYVIFNCADYAENSQLLLSHLFGHAKGAFTGADSEKKGLVDQANNGILFLDEVHRLPPEGQEMLFSLMDRGSYRRLGESENTRKASILFIAATTEDPKSAMLSTFLRRIPVTIELPSLDERSLKERMKIIYEFFKNECFKIKTQLKVSKEVLKVLLLYKCPGNIGQLKNDIQLICANAFVEYITQNEKYVHVKLSQLAQRFKEGIFTIEDKRQELFKYFDLNDFESITFNNSDKELDDNLNGLLLYDDYNAEEDFYDIMLEIAQKYYEDGLPVNEIREKINNQIRNRFDKLPITEKLRNLTINKEILSKIVTPEIVDIIEKSFFENKDYFDYSIDTKLIYSLALHIETLIERLKSGNVAIYPNLDSTYKKHEKEYIIAEGIKNKIEKIFLIKVPNDEVAFITMFLYSVNTKKEYGNIQVLVIAHGNGTATNMVEVAKKLLGCNCIHALDMPLEEKVEITLNKAIDVVKRVDKENGALLLVDMGSLTTFSDIITERTGIKTQIIKMVSTPMVIEAARKAMMPNVTMDILVESVKNISLLIGDGVKVNNLPIEIELESSNCREHVVKMLDEILTFLNAKKASKVLNAVLENIASVLDKEIDDAMYIKFLFHCSCMIERVIRNDALPYKKFLVIKSTKGKLFEVIKNSFILVEETFGINIPDTELAYILEMVDINFSLTSGAN</sequence>
<name>A0A0B5QTR2_CLOBE</name>
<dbReference type="Gene3D" id="3.40.50.510">
    <property type="entry name" value="Phosphotransferase system, mannose-type IIA component"/>
    <property type="match status" value="1"/>
</dbReference>